<gene>
    <name evidence="10" type="primary">slp1</name>
    <name evidence="10" type="ORF">Q8F55_003989</name>
</gene>
<dbReference type="PANTHER" id="PTHR19918:SF8">
    <property type="entry name" value="FI02843P"/>
    <property type="match status" value="1"/>
</dbReference>
<evidence type="ECO:0000256" key="1">
    <source>
        <dbReference type="ARBA" id="ARBA00006445"/>
    </source>
</evidence>
<dbReference type="PANTHER" id="PTHR19918">
    <property type="entry name" value="CELL DIVISION CYCLE 20 CDC20 FIZZY -RELATED"/>
    <property type="match status" value="1"/>
</dbReference>
<reference evidence="10 11" key="1">
    <citation type="submission" date="2023-08" db="EMBL/GenBank/DDBJ databases">
        <title>Annotated Genome Sequence of Vanrija albida AlHP1.</title>
        <authorList>
            <person name="Herzog R."/>
        </authorList>
    </citation>
    <scope>NUCLEOTIDE SEQUENCE [LARGE SCALE GENOMIC DNA]</scope>
    <source>
        <strain evidence="10 11">AlHP1</strain>
    </source>
</reference>
<keyword evidence="2 7" id="KW-0853">WD repeat</keyword>
<proteinExistence type="inferred from homology"/>
<evidence type="ECO:0000256" key="3">
    <source>
        <dbReference type="ARBA" id="ARBA00022618"/>
    </source>
</evidence>
<dbReference type="Gene3D" id="2.130.10.10">
    <property type="entry name" value="YVTN repeat-like/Quinoprotein amine dehydrogenase"/>
    <property type="match status" value="1"/>
</dbReference>
<keyword evidence="3" id="KW-0132">Cell division</keyword>
<feature type="repeat" description="WD" evidence="7">
    <location>
        <begin position="229"/>
        <end position="270"/>
    </location>
</feature>
<keyword evidence="4" id="KW-0677">Repeat</keyword>
<evidence type="ECO:0000256" key="5">
    <source>
        <dbReference type="ARBA" id="ARBA00022776"/>
    </source>
</evidence>
<feature type="region of interest" description="Disordered" evidence="8">
    <location>
        <begin position="494"/>
        <end position="513"/>
    </location>
</feature>
<keyword evidence="11" id="KW-1185">Reference proteome</keyword>
<evidence type="ECO:0000256" key="7">
    <source>
        <dbReference type="PROSITE-ProRule" id="PRU00221"/>
    </source>
</evidence>
<evidence type="ECO:0000256" key="4">
    <source>
        <dbReference type="ARBA" id="ARBA00022737"/>
    </source>
</evidence>
<dbReference type="InterPro" id="IPR015943">
    <property type="entry name" value="WD40/YVTN_repeat-like_dom_sf"/>
</dbReference>
<dbReference type="SMART" id="SM00320">
    <property type="entry name" value="WD40"/>
    <property type="match status" value="6"/>
</dbReference>
<organism evidence="10 11">
    <name type="scientific">Vanrija albida</name>
    <dbReference type="NCBI Taxonomy" id="181172"/>
    <lineage>
        <taxon>Eukaryota</taxon>
        <taxon>Fungi</taxon>
        <taxon>Dikarya</taxon>
        <taxon>Basidiomycota</taxon>
        <taxon>Agaricomycotina</taxon>
        <taxon>Tremellomycetes</taxon>
        <taxon>Trichosporonales</taxon>
        <taxon>Trichosporonaceae</taxon>
        <taxon>Vanrija</taxon>
    </lineage>
</organism>
<evidence type="ECO:0000259" key="9">
    <source>
        <dbReference type="Pfam" id="PF24807"/>
    </source>
</evidence>
<protein>
    <submittedName>
        <fullName evidence="10">WD repeat-containing protein slp1</fullName>
    </submittedName>
</protein>
<feature type="compositionally biased region" description="Polar residues" evidence="8">
    <location>
        <begin position="84"/>
        <end position="107"/>
    </location>
</feature>
<dbReference type="SUPFAM" id="SSF50978">
    <property type="entry name" value="WD40 repeat-like"/>
    <property type="match status" value="1"/>
</dbReference>
<keyword evidence="5" id="KW-0498">Mitosis</keyword>
<dbReference type="PROSITE" id="PS50082">
    <property type="entry name" value="WD_REPEATS_2"/>
    <property type="match status" value="3"/>
</dbReference>
<dbReference type="InterPro" id="IPR033010">
    <property type="entry name" value="Cdc20/Fizzy"/>
</dbReference>
<name>A0ABR3Q5H2_9TREE</name>
<feature type="compositionally biased region" description="Basic and acidic residues" evidence="8">
    <location>
        <begin position="495"/>
        <end position="506"/>
    </location>
</feature>
<dbReference type="PROSITE" id="PS50294">
    <property type="entry name" value="WD_REPEATS_REGION"/>
    <property type="match status" value="3"/>
</dbReference>
<evidence type="ECO:0000256" key="6">
    <source>
        <dbReference type="ARBA" id="ARBA00023306"/>
    </source>
</evidence>
<dbReference type="CDD" id="cd00200">
    <property type="entry name" value="WD40"/>
    <property type="match status" value="1"/>
</dbReference>
<dbReference type="Proteomes" id="UP001565368">
    <property type="component" value="Unassembled WGS sequence"/>
</dbReference>
<keyword evidence="6" id="KW-0131">Cell cycle</keyword>
<accession>A0ABR3Q5H2</accession>
<dbReference type="InterPro" id="IPR036322">
    <property type="entry name" value="WD40_repeat_dom_sf"/>
</dbReference>
<evidence type="ECO:0000256" key="2">
    <source>
        <dbReference type="ARBA" id="ARBA00022574"/>
    </source>
</evidence>
<evidence type="ECO:0000313" key="10">
    <source>
        <dbReference type="EMBL" id="KAL1409989.1"/>
    </source>
</evidence>
<dbReference type="RefSeq" id="XP_069209933.1">
    <property type="nucleotide sequence ID" value="XM_069352515.1"/>
</dbReference>
<comment type="caution">
    <text evidence="10">The sequence shown here is derived from an EMBL/GenBank/DDBJ whole genome shotgun (WGS) entry which is preliminary data.</text>
</comment>
<sequence length="513" mass="55509">MGSEAVGSSKDRHPSNPFHTRPKAPSPTKQRSVDLDGLAGLREGMGRMNISDRGSGEFVLPEKSSSSKDKISARDLDRFVPSRPVSQHSSFSHPSETPDTSMDSTHSAPAHAGPFANAPPGRRILSFRAAPPPASHATSHLDAQRNYLLHSSAAASRGTTTASAAASAGAKKRSPPYLPERVLDAPGFVDDYYLNLVDWSCSNRVAIGLGCVPYVWDAESGDVIALGEETEEASPVTSVKWSPDGAFLATGNDAGEIEIWDVEDSKKMRVMRGHNARIPTLSWNGHVLSSGCRDGTIFHHDVRISQHKVMELRGHSAEVCGLAWRPDGQLLASGGNDNVVNCWDARIGQSVIPTESQYRVVPKWTKRNHTAAVKALAWCPWQSNLLATGGGSQDQHIHFWSTTTGARTSSLHAKSQVTSLIWSPHSKEILSTHGFPDNNISLWSYPSLQKIYDVPAHDNRVLASSLSPDGCTVATGAGDENLKFWKIWEPKAVGKKTDSGDRDARGASKVRIR</sequence>
<feature type="repeat" description="WD" evidence="7">
    <location>
        <begin position="312"/>
        <end position="353"/>
    </location>
</feature>
<comment type="similarity">
    <text evidence="1">Belongs to the WD repeat CDC20/Fizzy family.</text>
</comment>
<feature type="repeat" description="WD" evidence="7">
    <location>
        <begin position="454"/>
        <end position="487"/>
    </location>
</feature>
<evidence type="ECO:0000256" key="8">
    <source>
        <dbReference type="SAM" id="MobiDB-lite"/>
    </source>
</evidence>
<dbReference type="Pfam" id="PF24807">
    <property type="entry name" value="WD40_CDC20-Fz"/>
    <property type="match status" value="1"/>
</dbReference>
<evidence type="ECO:0000313" key="11">
    <source>
        <dbReference type="Proteomes" id="UP001565368"/>
    </source>
</evidence>
<dbReference type="EMBL" id="JBBXJM010000003">
    <property type="protein sequence ID" value="KAL1409989.1"/>
    <property type="molecule type" value="Genomic_DNA"/>
</dbReference>
<dbReference type="InterPro" id="IPR056150">
    <property type="entry name" value="WD40_CDC20-Fz"/>
</dbReference>
<feature type="domain" description="CDC20/Fizzy WD40" evidence="9">
    <location>
        <begin position="183"/>
        <end position="485"/>
    </location>
</feature>
<dbReference type="InterPro" id="IPR001680">
    <property type="entry name" value="WD40_rpt"/>
</dbReference>
<dbReference type="GeneID" id="95985032"/>
<feature type="region of interest" description="Disordered" evidence="8">
    <location>
        <begin position="1"/>
        <end position="140"/>
    </location>
</feature>
<feature type="compositionally biased region" description="Basic and acidic residues" evidence="8">
    <location>
        <begin position="65"/>
        <end position="80"/>
    </location>
</feature>